<accession>U3AIY9</accession>
<dbReference type="CDD" id="cd10436">
    <property type="entry name" value="GIY-YIG_EndoII_Hpy188I_like"/>
    <property type="match status" value="1"/>
</dbReference>
<evidence type="ECO:0008006" key="3">
    <source>
        <dbReference type="Google" id="ProtNLM"/>
    </source>
</evidence>
<proteinExistence type="predicted"/>
<dbReference type="EMBL" id="BATM01000020">
    <property type="protein sequence ID" value="GAD79861.1"/>
    <property type="molecule type" value="Genomic_DNA"/>
</dbReference>
<protein>
    <recommendedName>
        <fullName evidence="3">GIY-YIG domain-containing protein</fullName>
    </recommendedName>
</protein>
<dbReference type="Gene3D" id="3.40.1440.40">
    <property type="match status" value="1"/>
</dbReference>
<evidence type="ECO:0000313" key="2">
    <source>
        <dbReference type="Proteomes" id="UP000016562"/>
    </source>
</evidence>
<name>U3AIY9_9VIBR</name>
<comment type="caution">
    <text evidence="1">The sequence shown here is derived from an EMBL/GenBank/DDBJ whole genome shotgun (WGS) entry which is preliminary data.</text>
</comment>
<organism evidence="1 2">
    <name type="scientific">Vibrio ezurae NBRC 102218</name>
    <dbReference type="NCBI Taxonomy" id="1219080"/>
    <lineage>
        <taxon>Bacteria</taxon>
        <taxon>Pseudomonadati</taxon>
        <taxon>Pseudomonadota</taxon>
        <taxon>Gammaproteobacteria</taxon>
        <taxon>Vibrionales</taxon>
        <taxon>Vibrionaceae</taxon>
        <taxon>Vibrio</taxon>
    </lineage>
</organism>
<dbReference type="Proteomes" id="UP000016562">
    <property type="component" value="Unassembled WGS sequence"/>
</dbReference>
<sequence length="131" mass="14646">MLNKLIQIGFKKAGDWSLVNEVPSLHIESEAFSKNVLYCFVVAGNPKYVGKTTQILKKRMYGYEKPGTSQSTNIKNNKLIVEALKSNLSVELFVLPDNGLLYFGEFHVNLAAGLEDSIVKGIEPEWNRLGK</sequence>
<reference evidence="1 2" key="1">
    <citation type="submission" date="2013-09" db="EMBL/GenBank/DDBJ databases">
        <title>Whole genome shotgun sequence of Vibrio ezurae NBRC 102218.</title>
        <authorList>
            <person name="Yoshida I."/>
            <person name="Hosoyama A."/>
            <person name="Numata M."/>
            <person name="Hashimoto M."/>
            <person name="Hosoyama Y."/>
            <person name="Tsuchikane K."/>
            <person name="Noguchi M."/>
            <person name="Hirakata S."/>
            <person name="Ichikawa N."/>
            <person name="Ohji S."/>
            <person name="Yamazoe A."/>
            <person name="Fujita N."/>
        </authorList>
    </citation>
    <scope>NUCLEOTIDE SEQUENCE [LARGE SCALE GENOMIC DNA]</scope>
    <source>
        <strain evidence="1 2">NBRC 102218</strain>
    </source>
</reference>
<dbReference type="InterPro" id="IPR053748">
    <property type="entry name" value="Host_DNA_Degrad_Endo"/>
</dbReference>
<dbReference type="RefSeq" id="WP_021713569.1">
    <property type="nucleotide sequence ID" value="NZ_BATM01000020.1"/>
</dbReference>
<keyword evidence="2" id="KW-1185">Reference proteome</keyword>
<evidence type="ECO:0000313" key="1">
    <source>
        <dbReference type="EMBL" id="GAD79861.1"/>
    </source>
</evidence>
<dbReference type="InterPro" id="IPR044556">
    <property type="entry name" value="EndoII-like_GIY-YIG"/>
</dbReference>
<gene>
    <name evidence="1" type="ORF">VEZ01S_20_01340</name>
</gene>
<dbReference type="OrthoDB" id="3654724at2"/>
<dbReference type="eggNOG" id="ENOG503394S">
    <property type="taxonomic scope" value="Bacteria"/>
</dbReference>
<dbReference type="AlphaFoldDB" id="U3AIY9"/>